<dbReference type="AlphaFoldDB" id="H1VTD0"/>
<evidence type="ECO:0000313" key="2">
    <source>
        <dbReference type="Proteomes" id="UP000007174"/>
    </source>
</evidence>
<reference evidence="2" key="1">
    <citation type="journal article" date="2012" name="Nat. Genet.">
        <title>Lifestyle transitions in plant pathogenic Colletotrichum fungi deciphered by genome and transcriptome analyses.</title>
        <authorList>
            <person name="O'Connell R.J."/>
            <person name="Thon M.R."/>
            <person name="Hacquard S."/>
            <person name="Amyotte S.G."/>
            <person name="Kleemann J."/>
            <person name="Torres M.F."/>
            <person name="Damm U."/>
            <person name="Buiate E.A."/>
            <person name="Epstein L."/>
            <person name="Alkan N."/>
            <person name="Altmueller J."/>
            <person name="Alvarado-Balderrama L."/>
            <person name="Bauser C.A."/>
            <person name="Becker C."/>
            <person name="Birren B.W."/>
            <person name="Chen Z."/>
            <person name="Choi J."/>
            <person name="Crouch J.A."/>
            <person name="Duvick J.P."/>
            <person name="Farman M.A."/>
            <person name="Gan P."/>
            <person name="Heiman D."/>
            <person name="Henrissat B."/>
            <person name="Howard R.J."/>
            <person name="Kabbage M."/>
            <person name="Koch C."/>
            <person name="Kracher B."/>
            <person name="Kubo Y."/>
            <person name="Law A.D."/>
            <person name="Lebrun M.-H."/>
            <person name="Lee Y.-H."/>
            <person name="Miyara I."/>
            <person name="Moore N."/>
            <person name="Neumann U."/>
            <person name="Nordstroem K."/>
            <person name="Panaccione D.G."/>
            <person name="Panstruga R."/>
            <person name="Place M."/>
            <person name="Proctor R.H."/>
            <person name="Prusky D."/>
            <person name="Rech G."/>
            <person name="Reinhardt R."/>
            <person name="Rollins J.A."/>
            <person name="Rounsley S."/>
            <person name="Schardl C.L."/>
            <person name="Schwartz D.C."/>
            <person name="Shenoy N."/>
            <person name="Shirasu K."/>
            <person name="Sikhakolli U.R."/>
            <person name="Stueber K."/>
            <person name="Sukno S.A."/>
            <person name="Sweigard J.A."/>
            <person name="Takano Y."/>
            <person name="Takahara H."/>
            <person name="Trail F."/>
            <person name="van der Does H.C."/>
            <person name="Voll L.M."/>
            <person name="Will I."/>
            <person name="Young S."/>
            <person name="Zeng Q."/>
            <person name="Zhang J."/>
            <person name="Zhou S."/>
            <person name="Dickman M.B."/>
            <person name="Schulze-Lefert P."/>
            <person name="Ver Loren van Themaat E."/>
            <person name="Ma L.-J."/>
            <person name="Vaillancourt L.J."/>
        </authorList>
    </citation>
    <scope>NUCLEOTIDE SEQUENCE [LARGE SCALE GENOMIC DNA]</scope>
    <source>
        <strain evidence="2">IMI 349063</strain>
    </source>
</reference>
<name>H1VTD0_COLHI</name>
<dbReference type="EMBL" id="CACQ02006142">
    <property type="protein sequence ID" value="CCF43488.1"/>
    <property type="molecule type" value="Genomic_DNA"/>
</dbReference>
<organism evidence="1 2">
    <name type="scientific">Colletotrichum higginsianum (strain IMI 349063)</name>
    <name type="common">Crucifer anthracnose fungus</name>
    <dbReference type="NCBI Taxonomy" id="759273"/>
    <lineage>
        <taxon>Eukaryota</taxon>
        <taxon>Fungi</taxon>
        <taxon>Dikarya</taxon>
        <taxon>Ascomycota</taxon>
        <taxon>Pezizomycotina</taxon>
        <taxon>Sordariomycetes</taxon>
        <taxon>Hypocreomycetidae</taxon>
        <taxon>Glomerellales</taxon>
        <taxon>Glomerellaceae</taxon>
        <taxon>Colletotrichum</taxon>
        <taxon>Colletotrichum destructivum species complex</taxon>
    </lineage>
</organism>
<gene>
    <name evidence="1" type="ORF">CH063_13176</name>
</gene>
<accession>H1VTD0</accession>
<dbReference type="HOGENOM" id="CLU_3124948_0_0_1"/>
<proteinExistence type="predicted"/>
<evidence type="ECO:0000313" key="1">
    <source>
        <dbReference type="EMBL" id="CCF43488.1"/>
    </source>
</evidence>
<protein>
    <submittedName>
        <fullName evidence="1">Uncharacterized protein</fullName>
    </submittedName>
</protein>
<dbReference type="Proteomes" id="UP000007174">
    <property type="component" value="Unassembled WGS sequence"/>
</dbReference>
<sequence length="50" mass="5288">MKKPQDAMLGLAPDTIVARAVINKVTLNAILLPMMSAPKPQKMAPTSSPT</sequence>